<comment type="function">
    <text evidence="9 11">Component of the SRB8-11 complex. The SRB8-11 complex is a regulatory module of the Mediator complex which is itself involved in regulation of basal and activated RNA polymerase II-dependent transcription. The SRB8-11 complex may be involved in the transcriptional repression of a subset of genes regulated by Mediator. It may inhibit the association of the Mediator complex with RNA polymerase II to form the holoenzyme complex.</text>
</comment>
<evidence type="ECO:0000256" key="7">
    <source>
        <dbReference type="ARBA" id="ARBA00023163"/>
    </source>
</evidence>
<feature type="region of interest" description="Disordered" evidence="12">
    <location>
        <begin position="1349"/>
        <end position="1376"/>
    </location>
</feature>
<feature type="domain" description="MID" evidence="15">
    <location>
        <begin position="1004"/>
        <end position="1175"/>
    </location>
</feature>
<keyword evidence="7 11" id="KW-0804">Transcription</keyword>
<comment type="subunit">
    <text evidence="11">Component of the SRB8-11 complex, which itself associates with the Mediator complex.</text>
</comment>
<protein>
    <recommendedName>
        <fullName evidence="3 11">Mediator of RNA polymerase II transcription subunit 13</fullName>
    </recommendedName>
    <alternativeName>
        <fullName evidence="10 11">Mediator complex subunit 13</fullName>
    </alternativeName>
</protein>
<evidence type="ECO:0000256" key="9">
    <source>
        <dbReference type="ARBA" id="ARBA00025661"/>
    </source>
</evidence>
<feature type="compositionally biased region" description="Acidic residues" evidence="12">
    <location>
        <begin position="761"/>
        <end position="775"/>
    </location>
</feature>
<reference evidence="16" key="1">
    <citation type="journal article" date="2021" name="IMA Fungus">
        <title>Genomic characterization of three marine fungi, including Emericellopsis atlantica sp. nov. with signatures of a generalist lifestyle and marine biomass degradation.</title>
        <authorList>
            <person name="Hagestad O.C."/>
            <person name="Hou L."/>
            <person name="Andersen J.H."/>
            <person name="Hansen E.H."/>
            <person name="Altermark B."/>
            <person name="Li C."/>
            <person name="Kuhnert E."/>
            <person name="Cox R.J."/>
            <person name="Crous P.W."/>
            <person name="Spatafora J.W."/>
            <person name="Lail K."/>
            <person name="Amirebrahimi M."/>
            <person name="Lipzen A."/>
            <person name="Pangilinan J."/>
            <person name="Andreopoulos W."/>
            <person name="Hayes R.D."/>
            <person name="Ng V."/>
            <person name="Grigoriev I.V."/>
            <person name="Jackson S.A."/>
            <person name="Sutton T.D.S."/>
            <person name="Dobson A.D.W."/>
            <person name="Rama T."/>
        </authorList>
    </citation>
    <scope>NUCLEOTIDE SEQUENCE</scope>
    <source>
        <strain evidence="16">TS7</strain>
    </source>
</reference>
<evidence type="ECO:0000256" key="3">
    <source>
        <dbReference type="ARBA" id="ARBA00019618"/>
    </source>
</evidence>
<accession>A0A9P7ZM71</accession>
<feature type="region of interest" description="Disordered" evidence="12">
    <location>
        <begin position="738"/>
        <end position="804"/>
    </location>
</feature>
<keyword evidence="4 11" id="KW-0678">Repressor</keyword>
<feature type="domain" description="Mediator complex subunit Med13 N-terminal" evidence="14">
    <location>
        <begin position="8"/>
        <end position="375"/>
    </location>
</feature>
<evidence type="ECO:0000256" key="8">
    <source>
        <dbReference type="ARBA" id="ARBA00023242"/>
    </source>
</evidence>
<keyword evidence="17" id="KW-1185">Reference proteome</keyword>
<name>A0A9P7ZM71_9HYPO</name>
<evidence type="ECO:0000256" key="5">
    <source>
        <dbReference type="ARBA" id="ARBA00023015"/>
    </source>
</evidence>
<evidence type="ECO:0000313" key="17">
    <source>
        <dbReference type="Proteomes" id="UP000887229"/>
    </source>
</evidence>
<comment type="similarity">
    <text evidence="2 11">Belongs to the Mediator complex subunit 13 family.</text>
</comment>
<feature type="compositionally biased region" description="Polar residues" evidence="12">
    <location>
        <begin position="109"/>
        <end position="130"/>
    </location>
</feature>
<feature type="region of interest" description="Disordered" evidence="12">
    <location>
        <begin position="569"/>
        <end position="680"/>
    </location>
</feature>
<evidence type="ECO:0000256" key="10">
    <source>
        <dbReference type="ARBA" id="ARBA00032008"/>
    </source>
</evidence>
<evidence type="ECO:0000256" key="12">
    <source>
        <dbReference type="SAM" id="MobiDB-lite"/>
    </source>
</evidence>
<evidence type="ECO:0000256" key="2">
    <source>
        <dbReference type="ARBA" id="ARBA00009354"/>
    </source>
</evidence>
<evidence type="ECO:0000259" key="14">
    <source>
        <dbReference type="Pfam" id="PF11597"/>
    </source>
</evidence>
<dbReference type="OrthoDB" id="103819at2759"/>
<dbReference type="GO" id="GO:0045944">
    <property type="term" value="P:positive regulation of transcription by RNA polymerase II"/>
    <property type="evidence" value="ECO:0007669"/>
    <property type="project" value="TreeGrafter"/>
</dbReference>
<keyword evidence="8 11" id="KW-0539">Nucleus</keyword>
<evidence type="ECO:0000256" key="11">
    <source>
        <dbReference type="RuleBase" id="RU364134"/>
    </source>
</evidence>
<gene>
    <name evidence="16" type="ORF">F5Z01DRAFT_86690</name>
</gene>
<feature type="compositionally biased region" description="Polar residues" evidence="12">
    <location>
        <begin position="594"/>
        <end position="604"/>
    </location>
</feature>
<evidence type="ECO:0000256" key="1">
    <source>
        <dbReference type="ARBA" id="ARBA00004123"/>
    </source>
</evidence>
<evidence type="ECO:0000256" key="6">
    <source>
        <dbReference type="ARBA" id="ARBA00023159"/>
    </source>
</evidence>
<dbReference type="InterPro" id="IPR021643">
    <property type="entry name" value="Mediator_Med13_N"/>
</dbReference>
<keyword evidence="6 11" id="KW-0010">Activator</keyword>
<dbReference type="PANTHER" id="PTHR48249">
    <property type="entry name" value="MEDIATOR OF RNA POLYMERASE II TRANSCRIPTION SUBUNIT 13"/>
    <property type="match status" value="1"/>
</dbReference>
<dbReference type="Proteomes" id="UP000887229">
    <property type="component" value="Unassembled WGS sequence"/>
</dbReference>
<dbReference type="InterPro" id="IPR041285">
    <property type="entry name" value="MID_MedPIWI"/>
</dbReference>
<sequence length="1494" mass="161042">METGEFGTNTLLVSNISSVAYRIYEPLPEHHQTFPTAAIDVECTLRDDGHLVFYDATRRAIWQFGIEQKDGTSSAPAEPPRTLKTAGFTLILTEEAIFEPSKLQRTRSHAPSSINTPVSASSTGATQDHTARATNLSLSQGLQAGGHEQDAKLGDLMDVDAKPPQTTVRMAYELFIAAILLSISTRFCPAIGAVPLNYRTVLLPSTSDQGARETDTKDLPKGSSILGTFSAYLTTQGSLIISLQLSLCNGLLSLDNVFASTYGQTILAAPFGIQATNPLSAVADPGTVSLAQTPATQALSVRGLPDVDERKWKQNCIKTLQSRGIPSAAIEGCTWVSISVSRRRVCDTRSEPRRHRDGSIMAFIPWPGPLCFRQKTLETSTGTRLANDTLNGHEESHDPLGNARRWLSCASERDGQIAKRKAMRAVPASGDNEHAPQPGPPPVAPTPAALARPGTTVASAMYPTPPDGVQPPSDVAPMLDSLVSSPKNHVSSTAAADLDGMSIDGLGTETDIWGQSEFSRERSDSNVLSDQDNMLIGGDIFGDNDVTEDDFRFFDEQPDEMDLGIADYAPTSDISPPKNSISKTSTPKAVHETPASTPMSTNPPLQDADVFKKPELKHARSYMSPATSQTVSGKLVSSPKREGSPFSPEAVFKRVRGSLEPPRETSAAMPPPGRRRGSIFDKVDIGPALPLINKKYEKGGIFSFDPGVALTKNHAHHVGSLPETDYLRRHSRRNRKLKELPTQAPAAHMSPFNKQDGGSASDEDASSAQSEEDDTSYTSDEAFSPSKATFRRGAQEDDVASQVTSLRDAEALEESEQHLVVELPRLSKPGPDELPLARIFADPEPMGTQLSLTDETLVAVAQVLTEQASTGFVDIGGMRASESHLALATSHRRTLAGRMRESLEALHETAPACFTGWTRNSLKGLLDLPDVPLGGQAMRMGMSNRNQAASGQEGNVAAQLRPSSLYPIPYHRLEVRRAETSLSVLPTAVSFWDSLGLAPASGSKEVQTLCMFPRWTGMQDNVRSFLESMGGIYELLKLGSFVRLTLSDDMEPGMMPFEVDRISTSPDASVSGHGSALLDSMNALQSALAALPASEVNIAVLMVYSPGNPTSIVEACLAFQQFTELYAKQAATREGGPPGLTLQLVSIDLVSSATTLVVPSSSALVKLCLELYDRCAAVGGPSPAPAIVLEQPLPRVIDFKLTSNPSASLIHENSCFHVSYACSQDERWVSAAWTDDRGTQQSTAAYCLGRKGRPLSTTMHEVAHEIWETTLDMIAFRKVHWRLIITKVGNMDNAEIDFWSDLMRTESRAHVAVILMTVDTNPSLQIVPPSVQVAASSAGFYTTPVSTPQSIMVSPEQSSAQAAPPTPTATDGNTDPEADAILLDLTDQTFGAVVGHRLNVSQTPLELQPSLVSGFLIKKTSKEVEEPPVVMEVNLVHTEGTGRPYEPLLREMLNNFRGLNTLARSRGVVDKATDVRPWHVAAAEKAVRALYMLL</sequence>
<dbReference type="GeneID" id="70298090"/>
<keyword evidence="5 11" id="KW-0805">Transcription regulation</keyword>
<dbReference type="RefSeq" id="XP_046118598.1">
    <property type="nucleotide sequence ID" value="XM_046267187.1"/>
</dbReference>
<organism evidence="16 17">
    <name type="scientific">Emericellopsis atlantica</name>
    <dbReference type="NCBI Taxonomy" id="2614577"/>
    <lineage>
        <taxon>Eukaryota</taxon>
        <taxon>Fungi</taxon>
        <taxon>Dikarya</taxon>
        <taxon>Ascomycota</taxon>
        <taxon>Pezizomycotina</taxon>
        <taxon>Sordariomycetes</taxon>
        <taxon>Hypocreomycetidae</taxon>
        <taxon>Hypocreales</taxon>
        <taxon>Bionectriaceae</taxon>
        <taxon>Emericellopsis</taxon>
    </lineage>
</organism>
<comment type="caution">
    <text evidence="16">The sequence shown here is derived from an EMBL/GenBank/DDBJ whole genome shotgun (WGS) entry which is preliminary data.</text>
</comment>
<feature type="region of interest" description="Disordered" evidence="12">
    <location>
        <begin position="457"/>
        <end position="476"/>
    </location>
</feature>
<feature type="compositionally biased region" description="Basic and acidic residues" evidence="12">
    <location>
        <begin position="609"/>
        <end position="618"/>
    </location>
</feature>
<evidence type="ECO:0000259" key="15">
    <source>
        <dbReference type="Pfam" id="PF18296"/>
    </source>
</evidence>
<dbReference type="GO" id="GO:0003713">
    <property type="term" value="F:transcription coactivator activity"/>
    <property type="evidence" value="ECO:0007669"/>
    <property type="project" value="TreeGrafter"/>
</dbReference>
<evidence type="ECO:0000259" key="13">
    <source>
        <dbReference type="Pfam" id="PF06333"/>
    </source>
</evidence>
<dbReference type="InterPro" id="IPR051139">
    <property type="entry name" value="Mediator_complx_sub13"/>
</dbReference>
<feature type="compositionally biased region" description="Polar residues" evidence="12">
    <location>
        <begin position="572"/>
        <end position="587"/>
    </location>
</feature>
<dbReference type="Pfam" id="PF18296">
    <property type="entry name" value="MID_MedPIWI"/>
    <property type="match status" value="1"/>
</dbReference>
<dbReference type="EMBL" id="MU251253">
    <property type="protein sequence ID" value="KAG9254674.1"/>
    <property type="molecule type" value="Genomic_DNA"/>
</dbReference>
<dbReference type="GO" id="GO:0016592">
    <property type="term" value="C:mediator complex"/>
    <property type="evidence" value="ECO:0007669"/>
    <property type="project" value="InterPro"/>
</dbReference>
<feature type="compositionally biased region" description="Polar residues" evidence="12">
    <location>
        <begin position="1349"/>
        <end position="1361"/>
    </location>
</feature>
<dbReference type="PANTHER" id="PTHR48249:SF3">
    <property type="entry name" value="MEDIATOR OF RNA POLYMERASE II TRANSCRIPTION SUBUNIT 13"/>
    <property type="match status" value="1"/>
</dbReference>
<comment type="subcellular location">
    <subcellularLocation>
        <location evidence="1 11">Nucleus</location>
    </subcellularLocation>
</comment>
<dbReference type="Pfam" id="PF06333">
    <property type="entry name" value="Med13_C"/>
    <property type="match status" value="1"/>
</dbReference>
<feature type="domain" description="Mediator complex subunit Med13 C-terminal" evidence="13">
    <location>
        <begin position="1183"/>
        <end position="1483"/>
    </location>
</feature>
<dbReference type="InterPro" id="IPR009401">
    <property type="entry name" value="Med13_C"/>
</dbReference>
<proteinExistence type="inferred from homology"/>
<feature type="region of interest" description="Disordered" evidence="12">
    <location>
        <begin position="417"/>
        <end position="450"/>
    </location>
</feature>
<feature type="region of interest" description="Disordered" evidence="12">
    <location>
        <begin position="102"/>
        <end position="130"/>
    </location>
</feature>
<evidence type="ECO:0000256" key="4">
    <source>
        <dbReference type="ARBA" id="ARBA00022491"/>
    </source>
</evidence>
<dbReference type="Pfam" id="PF11597">
    <property type="entry name" value="Med13_N"/>
    <property type="match status" value="1"/>
</dbReference>
<evidence type="ECO:0000313" key="16">
    <source>
        <dbReference type="EMBL" id="KAG9254674.1"/>
    </source>
</evidence>